<protein>
    <submittedName>
        <fullName evidence="2">AlNc14C188G8365 protein</fullName>
    </submittedName>
    <submittedName>
        <fullName evidence="1">AlNc14C84G5414 protein</fullName>
    </submittedName>
</protein>
<accession>F0WFN0</accession>
<evidence type="ECO:0000313" key="1">
    <source>
        <dbReference type="EMBL" id="CCA20012.1"/>
    </source>
</evidence>
<reference evidence="1" key="1">
    <citation type="journal article" date="2011" name="PLoS Biol.">
        <title>Gene gain and loss during evolution of obligate parasitism in the white rust pathogen of Arabidopsis thaliana.</title>
        <authorList>
            <person name="Kemen E."/>
            <person name="Gardiner A."/>
            <person name="Schultz-Larsen T."/>
            <person name="Kemen A.C."/>
            <person name="Balmuth A.L."/>
            <person name="Robert-Seilaniantz A."/>
            <person name="Bailey K."/>
            <person name="Holub E."/>
            <person name="Studholme D.J."/>
            <person name="Maclean D."/>
            <person name="Jones J.D."/>
        </authorList>
    </citation>
    <scope>NUCLEOTIDE SEQUENCE</scope>
</reference>
<sequence length="123" mass="13801">MQPPRYVKAASVTNNCAFAVQIVAIYGTDEQLQAGKEKIHVKKTVAVNECVTFTSQSFQMECWEEVAPLEAVEVEELRNAHDHNVKSSGKKRTYTPEATGIIDVLHLSINPHESNRFIVQCKE</sequence>
<proteinExistence type="predicted"/>
<dbReference type="HOGENOM" id="CLU_2042730_0_0_1"/>
<reference evidence="1" key="2">
    <citation type="submission" date="2011-02" db="EMBL/GenBank/DDBJ databases">
        <authorList>
            <person name="MacLean D."/>
        </authorList>
    </citation>
    <scope>NUCLEOTIDE SEQUENCE</scope>
</reference>
<dbReference type="EMBL" id="FR824233">
    <property type="protein sequence ID" value="CCA23270.1"/>
    <property type="molecule type" value="Genomic_DNA"/>
</dbReference>
<evidence type="ECO:0000313" key="2">
    <source>
        <dbReference type="EMBL" id="CCA23270.1"/>
    </source>
</evidence>
<dbReference type="EMBL" id="FR824129">
    <property type="protein sequence ID" value="CCA20012.1"/>
    <property type="molecule type" value="Genomic_DNA"/>
</dbReference>
<name>F0WFN0_9STRA</name>
<dbReference type="AlphaFoldDB" id="F0WFN0"/>
<organism evidence="1">
    <name type="scientific">Albugo laibachii Nc14</name>
    <dbReference type="NCBI Taxonomy" id="890382"/>
    <lineage>
        <taxon>Eukaryota</taxon>
        <taxon>Sar</taxon>
        <taxon>Stramenopiles</taxon>
        <taxon>Oomycota</taxon>
        <taxon>Peronosporomycetes</taxon>
        <taxon>Albuginales</taxon>
        <taxon>Albuginaceae</taxon>
        <taxon>Albugo</taxon>
    </lineage>
</organism>
<gene>
    <name evidence="1" type="primary">AlNc14C84G5414</name>
    <name evidence="2" type="synonym">AlNc14C188G8365</name>
    <name evidence="1" type="ORF">ALNC14_061550</name>
    <name evidence="2" type="ORF">ALNC14_094130</name>
</gene>